<comment type="caution">
    <text evidence="1">The sequence shown here is derived from an EMBL/GenBank/DDBJ whole genome shotgun (WGS) entry which is preliminary data.</text>
</comment>
<reference evidence="1 2" key="1">
    <citation type="submission" date="2019-03" db="EMBL/GenBank/DDBJ databases">
        <title>Genomic Encyclopedia of Type Strains, Phase IV (KMG-IV): sequencing the most valuable type-strain genomes for metagenomic binning, comparative biology and taxonomic classification.</title>
        <authorList>
            <person name="Goeker M."/>
        </authorList>
    </citation>
    <scope>NUCLEOTIDE SEQUENCE [LARGE SCALE GENOMIC DNA]</scope>
    <source>
        <strain evidence="1 2">DSM 102940</strain>
    </source>
</reference>
<keyword evidence="2" id="KW-1185">Reference proteome</keyword>
<accession>A0A4R2KH40</accession>
<organism evidence="1 2">
    <name type="scientific">Marinisporobacter balticus</name>
    <dbReference type="NCBI Taxonomy" id="2018667"/>
    <lineage>
        <taxon>Bacteria</taxon>
        <taxon>Bacillati</taxon>
        <taxon>Bacillota</taxon>
        <taxon>Clostridia</taxon>
        <taxon>Peptostreptococcales</taxon>
        <taxon>Thermotaleaceae</taxon>
        <taxon>Marinisporobacter</taxon>
    </lineage>
</organism>
<proteinExistence type="predicted"/>
<sequence length="39" mass="4579">MLKIKNSKGYSVEYMIKFVGILKLKLNVNQLMHELEVLL</sequence>
<protein>
    <submittedName>
        <fullName evidence="1">Uncharacterized protein</fullName>
    </submittedName>
</protein>
<dbReference type="EMBL" id="SLWV01000016">
    <property type="protein sequence ID" value="TCO73111.1"/>
    <property type="molecule type" value="Genomic_DNA"/>
</dbReference>
<gene>
    <name evidence="1" type="ORF">EV214_11612</name>
</gene>
<name>A0A4R2KH40_9FIRM</name>
<dbReference type="Proteomes" id="UP000294919">
    <property type="component" value="Unassembled WGS sequence"/>
</dbReference>
<evidence type="ECO:0000313" key="2">
    <source>
        <dbReference type="Proteomes" id="UP000294919"/>
    </source>
</evidence>
<evidence type="ECO:0000313" key="1">
    <source>
        <dbReference type="EMBL" id="TCO73111.1"/>
    </source>
</evidence>
<dbReference type="AlphaFoldDB" id="A0A4R2KH40"/>